<gene>
    <name evidence="1" type="ORF">chiPu_0001514</name>
</gene>
<dbReference type="Proteomes" id="UP000287033">
    <property type="component" value="Unassembled WGS sequence"/>
</dbReference>
<protein>
    <submittedName>
        <fullName evidence="1">Uncharacterized protein</fullName>
    </submittedName>
</protein>
<sequence length="74" mass="8329">MVTGTPGVVGMGHRCHIEQIPLFLQKEVKKKHTPTQLSVTCIQWLLVNTVRSSGDLIFLTSDLQHQGFLNYEHA</sequence>
<accession>A0A401RY89</accession>
<evidence type="ECO:0000313" key="2">
    <source>
        <dbReference type="Proteomes" id="UP000287033"/>
    </source>
</evidence>
<keyword evidence="2" id="KW-1185">Reference proteome</keyword>
<dbReference type="AlphaFoldDB" id="A0A401RY89"/>
<reference evidence="1 2" key="1">
    <citation type="journal article" date="2018" name="Nat. Ecol. Evol.">
        <title>Shark genomes provide insights into elasmobranch evolution and the origin of vertebrates.</title>
        <authorList>
            <person name="Hara Y"/>
            <person name="Yamaguchi K"/>
            <person name="Onimaru K"/>
            <person name="Kadota M"/>
            <person name="Koyanagi M"/>
            <person name="Keeley SD"/>
            <person name="Tatsumi K"/>
            <person name="Tanaka K"/>
            <person name="Motone F"/>
            <person name="Kageyama Y"/>
            <person name="Nozu R"/>
            <person name="Adachi N"/>
            <person name="Nishimura O"/>
            <person name="Nakagawa R"/>
            <person name="Tanegashima C"/>
            <person name="Kiyatake I"/>
            <person name="Matsumoto R"/>
            <person name="Murakumo K"/>
            <person name="Nishida K"/>
            <person name="Terakita A"/>
            <person name="Kuratani S"/>
            <person name="Sato K"/>
            <person name="Hyodo S Kuraku.S."/>
        </authorList>
    </citation>
    <scope>NUCLEOTIDE SEQUENCE [LARGE SCALE GENOMIC DNA]</scope>
</reference>
<organism evidence="1 2">
    <name type="scientific">Chiloscyllium punctatum</name>
    <name type="common">Brownbanded bambooshark</name>
    <name type="synonym">Hemiscyllium punctatum</name>
    <dbReference type="NCBI Taxonomy" id="137246"/>
    <lineage>
        <taxon>Eukaryota</taxon>
        <taxon>Metazoa</taxon>
        <taxon>Chordata</taxon>
        <taxon>Craniata</taxon>
        <taxon>Vertebrata</taxon>
        <taxon>Chondrichthyes</taxon>
        <taxon>Elasmobranchii</taxon>
        <taxon>Galeomorphii</taxon>
        <taxon>Galeoidea</taxon>
        <taxon>Orectolobiformes</taxon>
        <taxon>Hemiscylliidae</taxon>
        <taxon>Chiloscyllium</taxon>
    </lineage>
</organism>
<proteinExistence type="predicted"/>
<dbReference type="EMBL" id="BEZZ01000023">
    <property type="protein sequence ID" value="GCC23121.1"/>
    <property type="molecule type" value="Genomic_DNA"/>
</dbReference>
<evidence type="ECO:0000313" key="1">
    <source>
        <dbReference type="EMBL" id="GCC23121.1"/>
    </source>
</evidence>
<comment type="caution">
    <text evidence="1">The sequence shown here is derived from an EMBL/GenBank/DDBJ whole genome shotgun (WGS) entry which is preliminary data.</text>
</comment>
<name>A0A401RY89_CHIPU</name>